<dbReference type="GO" id="GO:0003677">
    <property type="term" value="F:DNA binding"/>
    <property type="evidence" value="ECO:0007669"/>
    <property type="project" value="UniProtKB-KW"/>
</dbReference>
<dbReference type="Pfam" id="PF00392">
    <property type="entry name" value="GntR"/>
    <property type="match status" value="1"/>
</dbReference>
<feature type="domain" description="HTH gntR-type" evidence="4">
    <location>
        <begin position="18"/>
        <end position="88"/>
    </location>
</feature>
<dbReference type="Gene3D" id="1.20.120.530">
    <property type="entry name" value="GntR ligand-binding domain-like"/>
    <property type="match status" value="1"/>
</dbReference>
<dbReference type="Proteomes" id="UP000265581">
    <property type="component" value="Unassembled WGS sequence"/>
</dbReference>
<accession>A0A371NYX2</accession>
<evidence type="ECO:0000259" key="4">
    <source>
        <dbReference type="PROSITE" id="PS50949"/>
    </source>
</evidence>
<organism evidence="5 6">
    <name type="scientific">Aeromicrobium endophyticum</name>
    <dbReference type="NCBI Taxonomy" id="2292704"/>
    <lineage>
        <taxon>Bacteria</taxon>
        <taxon>Bacillati</taxon>
        <taxon>Actinomycetota</taxon>
        <taxon>Actinomycetes</taxon>
        <taxon>Propionibacteriales</taxon>
        <taxon>Nocardioidaceae</taxon>
        <taxon>Aeromicrobium</taxon>
    </lineage>
</organism>
<dbReference type="Gene3D" id="1.10.10.10">
    <property type="entry name" value="Winged helix-like DNA-binding domain superfamily/Winged helix DNA-binding domain"/>
    <property type="match status" value="1"/>
</dbReference>
<protein>
    <submittedName>
        <fullName evidence="5">FadR family transcriptional regulator</fullName>
    </submittedName>
</protein>
<dbReference type="PANTHER" id="PTHR43537:SF24">
    <property type="entry name" value="GLUCONATE OPERON TRANSCRIPTIONAL REPRESSOR"/>
    <property type="match status" value="1"/>
</dbReference>
<evidence type="ECO:0000313" key="5">
    <source>
        <dbReference type="EMBL" id="REK68885.1"/>
    </source>
</evidence>
<dbReference type="InterPro" id="IPR036388">
    <property type="entry name" value="WH-like_DNA-bd_sf"/>
</dbReference>
<keyword evidence="6" id="KW-1185">Reference proteome</keyword>
<evidence type="ECO:0000256" key="1">
    <source>
        <dbReference type="ARBA" id="ARBA00023015"/>
    </source>
</evidence>
<dbReference type="SMART" id="SM00895">
    <property type="entry name" value="FCD"/>
    <property type="match status" value="1"/>
</dbReference>
<dbReference type="InterPro" id="IPR011711">
    <property type="entry name" value="GntR_C"/>
</dbReference>
<dbReference type="Pfam" id="PF07729">
    <property type="entry name" value="FCD"/>
    <property type="match status" value="1"/>
</dbReference>
<evidence type="ECO:0000313" key="6">
    <source>
        <dbReference type="Proteomes" id="UP000265581"/>
    </source>
</evidence>
<dbReference type="EMBL" id="QUBR01000003">
    <property type="protein sequence ID" value="REK68885.1"/>
    <property type="molecule type" value="Genomic_DNA"/>
</dbReference>
<keyword evidence="2" id="KW-0238">DNA-binding</keyword>
<proteinExistence type="predicted"/>
<dbReference type="OrthoDB" id="3172099at2"/>
<sequence>MTDRPAVTSALLRPTRPLTGYADVVDLIRKEISLGRILPGERLPAERVLAVELGVARDTLRQALRVLQGSGQIAITRGAAGGAVVQETTVPSAVAREELRQRSEQLLGLLEFRSELETVAARFAAERRQTHDLEEMHDAQQALLAAPGKEQSRRADTAFHLAVGRASANPYLAAAIEDARAVMFYPVDLVPFSFLKETSHAAHHDILQQIEQGDAEGAAAAMRRHIAASRAEVVSLMEGGWDDGLS</sequence>
<name>A0A371NYX2_9ACTN</name>
<dbReference type="AlphaFoldDB" id="A0A371NYX2"/>
<comment type="caution">
    <text evidence="5">The sequence shown here is derived from an EMBL/GenBank/DDBJ whole genome shotgun (WGS) entry which is preliminary data.</text>
</comment>
<dbReference type="InterPro" id="IPR036390">
    <property type="entry name" value="WH_DNA-bd_sf"/>
</dbReference>
<dbReference type="PRINTS" id="PR00035">
    <property type="entry name" value="HTHGNTR"/>
</dbReference>
<reference evidence="5 6" key="1">
    <citation type="submission" date="2018-08" db="EMBL/GenBank/DDBJ databases">
        <title>Aeromicrobium sp. M2KJ-4, whole genome shotgun sequence.</title>
        <authorList>
            <person name="Tuo L."/>
        </authorList>
    </citation>
    <scope>NUCLEOTIDE SEQUENCE [LARGE SCALE GENOMIC DNA]</scope>
    <source>
        <strain evidence="5 6">M2KJ-4</strain>
    </source>
</reference>
<dbReference type="RefSeq" id="WP_119705807.1">
    <property type="nucleotide sequence ID" value="NZ_JBHSOI010000001.1"/>
</dbReference>
<dbReference type="CDD" id="cd07377">
    <property type="entry name" value="WHTH_GntR"/>
    <property type="match status" value="1"/>
</dbReference>
<dbReference type="InterPro" id="IPR008920">
    <property type="entry name" value="TF_FadR/GntR_C"/>
</dbReference>
<dbReference type="PANTHER" id="PTHR43537">
    <property type="entry name" value="TRANSCRIPTIONAL REGULATOR, GNTR FAMILY"/>
    <property type="match status" value="1"/>
</dbReference>
<dbReference type="InterPro" id="IPR000524">
    <property type="entry name" value="Tscrpt_reg_HTH_GntR"/>
</dbReference>
<keyword evidence="3" id="KW-0804">Transcription</keyword>
<dbReference type="GO" id="GO:0003700">
    <property type="term" value="F:DNA-binding transcription factor activity"/>
    <property type="evidence" value="ECO:0007669"/>
    <property type="project" value="InterPro"/>
</dbReference>
<evidence type="ECO:0000256" key="2">
    <source>
        <dbReference type="ARBA" id="ARBA00023125"/>
    </source>
</evidence>
<evidence type="ECO:0000256" key="3">
    <source>
        <dbReference type="ARBA" id="ARBA00023163"/>
    </source>
</evidence>
<dbReference type="SUPFAM" id="SSF48008">
    <property type="entry name" value="GntR ligand-binding domain-like"/>
    <property type="match status" value="1"/>
</dbReference>
<dbReference type="PROSITE" id="PS50949">
    <property type="entry name" value="HTH_GNTR"/>
    <property type="match status" value="1"/>
</dbReference>
<keyword evidence="1" id="KW-0805">Transcription regulation</keyword>
<dbReference type="SUPFAM" id="SSF46785">
    <property type="entry name" value="Winged helix' DNA-binding domain"/>
    <property type="match status" value="1"/>
</dbReference>
<gene>
    <name evidence="5" type="ORF">DX116_18660</name>
</gene>
<dbReference type="SMART" id="SM00345">
    <property type="entry name" value="HTH_GNTR"/>
    <property type="match status" value="1"/>
</dbReference>